<dbReference type="InterPro" id="IPR008947">
    <property type="entry name" value="PLipase_C/P1_nuclease_dom_sf"/>
</dbReference>
<dbReference type="PROSITE" id="PS51346">
    <property type="entry name" value="PROKAR_ZN_DEPEND_PLPC_2"/>
    <property type="match status" value="1"/>
</dbReference>
<dbReference type="AlphaFoldDB" id="A0AAE3LI80"/>
<evidence type="ECO:0000256" key="3">
    <source>
        <dbReference type="ARBA" id="ARBA00022525"/>
    </source>
</evidence>
<keyword evidence="11" id="KW-1185">Reference proteome</keyword>
<dbReference type="InterPro" id="IPR029002">
    <property type="entry name" value="PLPC/GPLD1"/>
</dbReference>
<dbReference type="InterPro" id="IPR001531">
    <property type="entry name" value="Zn_PLipaseC"/>
</dbReference>
<dbReference type="Pfam" id="PF00882">
    <property type="entry name" value="Zn_dep_PLPC"/>
    <property type="match status" value="1"/>
</dbReference>
<accession>A0AAE3LI80</accession>
<keyword evidence="5" id="KW-0732">Signal</keyword>
<keyword evidence="4" id="KW-0479">Metal-binding</keyword>
<dbReference type="GO" id="GO:0008270">
    <property type="term" value="F:zinc ion binding"/>
    <property type="evidence" value="ECO:0007669"/>
    <property type="project" value="InterPro"/>
</dbReference>
<dbReference type="SUPFAM" id="SSF48537">
    <property type="entry name" value="Phospholipase C/P1 nuclease"/>
    <property type="match status" value="1"/>
</dbReference>
<evidence type="ECO:0000256" key="4">
    <source>
        <dbReference type="ARBA" id="ARBA00022723"/>
    </source>
</evidence>
<reference evidence="10 11" key="1">
    <citation type="journal article" date="2021" name="ISME Commun">
        <title>Automated analysis of genomic sequences facilitates high-throughput and comprehensive description of bacteria.</title>
        <authorList>
            <person name="Hitch T.C.A."/>
        </authorList>
    </citation>
    <scope>NUCLEOTIDE SEQUENCE [LARGE SCALE GENOMIC DNA]</scope>
    <source>
        <strain evidence="10 11">Sanger_31</strain>
    </source>
</reference>
<evidence type="ECO:0000256" key="1">
    <source>
        <dbReference type="ARBA" id="ARBA00012018"/>
    </source>
</evidence>
<name>A0AAE3LI80_9FIRM</name>
<dbReference type="Proteomes" id="UP001208131">
    <property type="component" value="Unassembled WGS sequence"/>
</dbReference>
<sequence length="382" mass="42862">MKKILTAAVALAVCYRLRPIKAYAWSGTTHEDIVKKSLALLEKEKKQKQVTFYKDYHSEILKGCTQPDEENDMDKGHGKHYYSCVNPKGKELPETNGYYRNRFGDLAVSARTCLEENYTAAVSLYKSGDIKNAMRVLGRAAHFISDMGCTVHVANMKYQDKANNVHYAFEKHVSTTCTRHTADSFDKRLLKYYGKDNFGEASNKLVKYAGKFVDTISHLDPRAFDDVAKNTLPVTQQNVTALLLKFYDDCTSDAGNYILDGKAYTFKNEISGLVLTVTPKGLQLEKPDKELEQKMTVCLTEDGTFGLKIGDGGYVNASCKGYDYLKIDGKPVQFRVTALGKRRFRISTESTDYVKVLANSKGGKLSFADLEPENSAQIWILN</sequence>
<evidence type="ECO:0000259" key="9">
    <source>
        <dbReference type="PROSITE" id="PS51346"/>
    </source>
</evidence>
<organism evidence="10 11">
    <name type="scientific">Hominimerdicola aceti</name>
    <dbReference type="NCBI Taxonomy" id="2981726"/>
    <lineage>
        <taxon>Bacteria</taxon>
        <taxon>Bacillati</taxon>
        <taxon>Bacillota</taxon>
        <taxon>Clostridia</taxon>
        <taxon>Eubacteriales</taxon>
        <taxon>Oscillospiraceae</taxon>
        <taxon>Hominimerdicola</taxon>
    </lineage>
</organism>
<keyword evidence="3" id="KW-0964">Secreted</keyword>
<evidence type="ECO:0000256" key="8">
    <source>
        <dbReference type="ARBA" id="ARBA00031285"/>
    </source>
</evidence>
<dbReference type="GO" id="GO:0034480">
    <property type="term" value="F:phosphatidylcholine phospholipase C activity"/>
    <property type="evidence" value="ECO:0007669"/>
    <property type="project" value="UniProtKB-EC"/>
</dbReference>
<proteinExistence type="predicted"/>
<dbReference type="EMBL" id="JAOQJZ010000012">
    <property type="protein sequence ID" value="MCU6706499.1"/>
    <property type="molecule type" value="Genomic_DNA"/>
</dbReference>
<keyword evidence="6" id="KW-0378">Hydrolase</keyword>
<evidence type="ECO:0000256" key="6">
    <source>
        <dbReference type="ARBA" id="ARBA00022801"/>
    </source>
</evidence>
<comment type="caution">
    <text evidence="10">The sequence shown here is derived from an EMBL/GenBank/DDBJ whole genome shotgun (WGS) entry which is preliminary data.</text>
</comment>
<keyword evidence="7" id="KW-0862">Zinc</keyword>
<gene>
    <name evidence="10" type="ORF">OCV57_11265</name>
</gene>
<evidence type="ECO:0000313" key="11">
    <source>
        <dbReference type="Proteomes" id="UP001208131"/>
    </source>
</evidence>
<dbReference type="SMART" id="SM00770">
    <property type="entry name" value="Zn_dep_PLPC"/>
    <property type="match status" value="1"/>
</dbReference>
<evidence type="ECO:0000313" key="10">
    <source>
        <dbReference type="EMBL" id="MCU6706499.1"/>
    </source>
</evidence>
<dbReference type="Gene3D" id="1.10.575.10">
    <property type="entry name" value="P1 Nuclease"/>
    <property type="match status" value="1"/>
</dbReference>
<dbReference type="EC" id="3.1.4.3" evidence="1"/>
<protein>
    <recommendedName>
        <fullName evidence="2">Phospholipase C</fullName>
        <ecNumber evidence="1">3.1.4.3</ecNumber>
    </recommendedName>
    <alternativeName>
        <fullName evidence="8">Phosphatidylcholine cholinephosphohydrolase</fullName>
    </alternativeName>
</protein>
<dbReference type="RefSeq" id="WP_267301645.1">
    <property type="nucleotide sequence ID" value="NZ_JAOQJZ010000012.1"/>
</dbReference>
<evidence type="ECO:0000256" key="7">
    <source>
        <dbReference type="ARBA" id="ARBA00022833"/>
    </source>
</evidence>
<evidence type="ECO:0000256" key="2">
    <source>
        <dbReference type="ARBA" id="ARBA00018391"/>
    </source>
</evidence>
<dbReference type="CDD" id="cd11009">
    <property type="entry name" value="Zn_dep_PLPC"/>
    <property type="match status" value="1"/>
</dbReference>
<evidence type="ECO:0000256" key="5">
    <source>
        <dbReference type="ARBA" id="ARBA00022729"/>
    </source>
</evidence>
<feature type="domain" description="Zn-dependent PLC" evidence="9">
    <location>
        <begin position="10"/>
        <end position="257"/>
    </location>
</feature>